<dbReference type="InterPro" id="IPR011333">
    <property type="entry name" value="SKP1/BTB/POZ_sf"/>
</dbReference>
<dbReference type="InterPro" id="IPR011705">
    <property type="entry name" value="BACK"/>
</dbReference>
<evidence type="ECO:0000259" key="3">
    <source>
        <dbReference type="PROSITE" id="PS50097"/>
    </source>
</evidence>
<dbReference type="Gene3D" id="1.25.40.420">
    <property type="match status" value="1"/>
</dbReference>
<dbReference type="Gene3D" id="2.120.10.80">
    <property type="entry name" value="Kelch-type beta propeller"/>
    <property type="match status" value="1"/>
</dbReference>
<name>A0A8S4G3J8_PLUXY</name>
<dbReference type="PROSITE" id="PS50097">
    <property type="entry name" value="BTB"/>
    <property type="match status" value="1"/>
</dbReference>
<evidence type="ECO:0000313" key="5">
    <source>
        <dbReference type="Proteomes" id="UP000653454"/>
    </source>
</evidence>
<dbReference type="InterPro" id="IPR000210">
    <property type="entry name" value="BTB/POZ_dom"/>
</dbReference>
<dbReference type="PANTHER" id="PTHR45632">
    <property type="entry name" value="LD33804P"/>
    <property type="match status" value="1"/>
</dbReference>
<dbReference type="Pfam" id="PF07707">
    <property type="entry name" value="BACK"/>
    <property type="match status" value="1"/>
</dbReference>
<protein>
    <submittedName>
        <fullName evidence="4">(diamondback moth) hypothetical protein</fullName>
    </submittedName>
</protein>
<dbReference type="Pfam" id="PF00651">
    <property type="entry name" value="BTB"/>
    <property type="match status" value="1"/>
</dbReference>
<comment type="caution">
    <text evidence="4">The sequence shown here is derived from an EMBL/GenBank/DDBJ whole genome shotgun (WGS) entry which is preliminary data.</text>
</comment>
<dbReference type="SUPFAM" id="SSF117281">
    <property type="entry name" value="Kelch motif"/>
    <property type="match status" value="1"/>
</dbReference>
<evidence type="ECO:0000256" key="2">
    <source>
        <dbReference type="ARBA" id="ARBA00022737"/>
    </source>
</evidence>
<dbReference type="InterPro" id="IPR015915">
    <property type="entry name" value="Kelch-typ_b-propeller"/>
</dbReference>
<accession>A0A8S4G3J8</accession>
<proteinExistence type="predicted"/>
<keyword evidence="5" id="KW-1185">Reference proteome</keyword>
<dbReference type="SUPFAM" id="SSF54695">
    <property type="entry name" value="POZ domain"/>
    <property type="match status" value="1"/>
</dbReference>
<sequence>MSKVTLIVDGQTFKARKDALCEFSDYFRAMFSGNYVENELREVQINVVDACSMKAIIKYIENGLIDLTDYSLNELNDLAASANFLQITELLKQIECVLDLRLNVANCLHIMGMADMASFPALEKLAASYALFQFKEMKAEYIPSLQSLHWYLSHSHLNTDCELSVFKMGLQWVIEAHRSADALLIVLGCLDIAALTVQELQEMQQLLKEYQYSLASKMVDCLHEIFVRFWDISSTDIVKNKQLLCELYTERVYTEVLNLVNSSMKRELKLVPCVSLTESTGCHEKGPQFIYTFNESTGFEKWLEIPEKNLWGWSVAAWGAHRLVVAGGEYGRGSGRFLRDVLVYDTLRARWLRLGARLPPRRHAGLAVRGDTLYMAGGVGSFRIVLSCAIAVDLEERSFRKLAALPDALQSPALCVHADTLYAGGHKHVYRLAERADGGERWEQAVESRALRPSCLVPLAAHVYMAQSYCSHLLRFRPGEDKYVDTYKSFVNPVVAMCTDGKSVVAVCAAAAGGELRAVERYEGGELRRTRVLWTQPDQASELTVSAVCGAVALALGAPPLRPARSAWAAQQLRAFLATPHPDY</sequence>
<evidence type="ECO:0000256" key="1">
    <source>
        <dbReference type="ARBA" id="ARBA00022441"/>
    </source>
</evidence>
<keyword evidence="2" id="KW-0677">Repeat</keyword>
<dbReference type="Gene3D" id="3.30.710.10">
    <property type="entry name" value="Potassium Channel Kv1.1, Chain A"/>
    <property type="match status" value="1"/>
</dbReference>
<gene>
    <name evidence="4" type="ORF">PLXY2_LOCUS12675</name>
</gene>
<reference evidence="4" key="1">
    <citation type="submission" date="2020-11" db="EMBL/GenBank/DDBJ databases">
        <authorList>
            <person name="Whiteford S."/>
        </authorList>
    </citation>
    <scope>NUCLEOTIDE SEQUENCE</scope>
</reference>
<dbReference type="Proteomes" id="UP000653454">
    <property type="component" value="Unassembled WGS sequence"/>
</dbReference>
<dbReference type="PANTHER" id="PTHR45632:SF3">
    <property type="entry name" value="KELCH-LIKE PROTEIN 32"/>
    <property type="match status" value="1"/>
</dbReference>
<dbReference type="AlphaFoldDB" id="A0A8S4G3J8"/>
<keyword evidence="1" id="KW-0880">Kelch repeat</keyword>
<evidence type="ECO:0000313" key="4">
    <source>
        <dbReference type="EMBL" id="CAG9134414.1"/>
    </source>
</evidence>
<dbReference type="EMBL" id="CAJHNJ030000078">
    <property type="protein sequence ID" value="CAG9134414.1"/>
    <property type="molecule type" value="Genomic_DNA"/>
</dbReference>
<organism evidence="4 5">
    <name type="scientific">Plutella xylostella</name>
    <name type="common">Diamondback moth</name>
    <name type="synonym">Plutella maculipennis</name>
    <dbReference type="NCBI Taxonomy" id="51655"/>
    <lineage>
        <taxon>Eukaryota</taxon>
        <taxon>Metazoa</taxon>
        <taxon>Ecdysozoa</taxon>
        <taxon>Arthropoda</taxon>
        <taxon>Hexapoda</taxon>
        <taxon>Insecta</taxon>
        <taxon>Pterygota</taxon>
        <taxon>Neoptera</taxon>
        <taxon>Endopterygota</taxon>
        <taxon>Lepidoptera</taxon>
        <taxon>Glossata</taxon>
        <taxon>Ditrysia</taxon>
        <taxon>Yponomeutoidea</taxon>
        <taxon>Plutellidae</taxon>
        <taxon>Plutella</taxon>
    </lineage>
</organism>
<feature type="domain" description="BTB" evidence="3">
    <location>
        <begin position="2"/>
        <end position="69"/>
    </location>
</feature>
<dbReference type="SMART" id="SM00225">
    <property type="entry name" value="BTB"/>
    <property type="match status" value="1"/>
</dbReference>